<dbReference type="Proteomes" id="UP000250235">
    <property type="component" value="Unassembled WGS sequence"/>
</dbReference>
<name>A0A2Z7BM80_9LAMI</name>
<evidence type="ECO:0000256" key="1">
    <source>
        <dbReference type="SAM" id="MobiDB-lite"/>
    </source>
</evidence>
<protein>
    <submittedName>
        <fullName evidence="2">Uncharacterized protein</fullName>
    </submittedName>
</protein>
<dbReference type="AlphaFoldDB" id="A0A2Z7BM80"/>
<reference evidence="2 3" key="1">
    <citation type="journal article" date="2015" name="Proc. Natl. Acad. Sci. U.S.A.">
        <title>The resurrection genome of Boea hygrometrica: A blueprint for survival of dehydration.</title>
        <authorList>
            <person name="Xiao L."/>
            <person name="Yang G."/>
            <person name="Zhang L."/>
            <person name="Yang X."/>
            <person name="Zhao S."/>
            <person name="Ji Z."/>
            <person name="Zhou Q."/>
            <person name="Hu M."/>
            <person name="Wang Y."/>
            <person name="Chen M."/>
            <person name="Xu Y."/>
            <person name="Jin H."/>
            <person name="Xiao X."/>
            <person name="Hu G."/>
            <person name="Bao F."/>
            <person name="Hu Y."/>
            <person name="Wan P."/>
            <person name="Li L."/>
            <person name="Deng X."/>
            <person name="Kuang T."/>
            <person name="Xiang C."/>
            <person name="Zhu J.K."/>
            <person name="Oliver M.J."/>
            <person name="He Y."/>
        </authorList>
    </citation>
    <scope>NUCLEOTIDE SEQUENCE [LARGE SCALE GENOMIC DNA]</scope>
    <source>
        <strain evidence="3">cv. XS01</strain>
    </source>
</reference>
<proteinExistence type="predicted"/>
<accession>A0A2Z7BM80</accession>
<feature type="compositionally biased region" description="Basic and acidic residues" evidence="1">
    <location>
        <begin position="261"/>
        <end position="271"/>
    </location>
</feature>
<feature type="region of interest" description="Disordered" evidence="1">
    <location>
        <begin position="231"/>
        <end position="271"/>
    </location>
</feature>
<organism evidence="2 3">
    <name type="scientific">Dorcoceras hygrometricum</name>
    <dbReference type="NCBI Taxonomy" id="472368"/>
    <lineage>
        <taxon>Eukaryota</taxon>
        <taxon>Viridiplantae</taxon>
        <taxon>Streptophyta</taxon>
        <taxon>Embryophyta</taxon>
        <taxon>Tracheophyta</taxon>
        <taxon>Spermatophyta</taxon>
        <taxon>Magnoliopsida</taxon>
        <taxon>eudicotyledons</taxon>
        <taxon>Gunneridae</taxon>
        <taxon>Pentapetalae</taxon>
        <taxon>asterids</taxon>
        <taxon>lamiids</taxon>
        <taxon>Lamiales</taxon>
        <taxon>Gesneriaceae</taxon>
        <taxon>Didymocarpoideae</taxon>
        <taxon>Trichosporeae</taxon>
        <taxon>Loxocarpinae</taxon>
        <taxon>Dorcoceras</taxon>
    </lineage>
</organism>
<sequence length="271" mass="29813">MAKSISVKAGSFNAITVEKFSMVTAVVCGVRMNWANILFNIFKKMVTPGSKQAKGFAVQVSLLLENIPNLELGKSSEFPASKILLVKTVHRYVSLNDKVGAEEAVEALKPKAASKKRPAADVGAPVVKKKRTMRKKSSYSQSNLEIVAVAQEAVPIQMVEQHFESVAAVEPAVEISEAADKDLSLVDDPDTVINQVINRLDSISDDKDDKQSDRAETWFDRAFDEILRNERPVVTTSDTDEEEETMDVGAVGGDQQVQFSEQEKDVAGRYY</sequence>
<evidence type="ECO:0000313" key="3">
    <source>
        <dbReference type="Proteomes" id="UP000250235"/>
    </source>
</evidence>
<dbReference type="EMBL" id="KV004122">
    <property type="protein sequence ID" value="KZV35723.1"/>
    <property type="molecule type" value="Genomic_DNA"/>
</dbReference>
<keyword evidence="3" id="KW-1185">Reference proteome</keyword>
<gene>
    <name evidence="2" type="ORF">F511_41881</name>
</gene>
<evidence type="ECO:0000313" key="2">
    <source>
        <dbReference type="EMBL" id="KZV35723.1"/>
    </source>
</evidence>